<feature type="chain" id="PRO_5016274760" description="Bacterial Ig domain-containing protein" evidence="1">
    <location>
        <begin position="21"/>
        <end position="258"/>
    </location>
</feature>
<keyword evidence="1" id="KW-0732">Signal</keyword>
<sequence length="258" mass="26179">MFVPATVLVAALTAALALNACGRKPAAPADKPAANDPQTAYAAPPAVHEVRSGPAGVTVAGTAPAGAQVRLATPEGQAVFAPVDAQGRFRFDLPPTNEARIFGLSEKVQGRQVQAQGYLAVGPQGRAAVLRAGAGAARLDPRPAPSLSAVDFDRDGSVVVSGAAPAGALIFLRLDGRQAAQVRADAQGRWTIALPQPLSKGVHAIEAAGDSFTNTAQVAIDPPAPLAQGPLRSQFTSGALRLDWLTPGGGVQSTLLLD</sequence>
<dbReference type="EMBL" id="QFYQ01000001">
    <property type="protein sequence ID" value="RAK55698.1"/>
    <property type="molecule type" value="Genomic_DNA"/>
</dbReference>
<keyword evidence="3" id="KW-1185">Reference proteome</keyword>
<organism evidence="2 3">
    <name type="scientific">Phenylobacterium soli</name>
    <dbReference type="NCBI Taxonomy" id="2170551"/>
    <lineage>
        <taxon>Bacteria</taxon>
        <taxon>Pseudomonadati</taxon>
        <taxon>Pseudomonadota</taxon>
        <taxon>Alphaproteobacteria</taxon>
        <taxon>Caulobacterales</taxon>
        <taxon>Caulobacteraceae</taxon>
        <taxon>Phenylobacterium</taxon>
    </lineage>
</organism>
<protein>
    <recommendedName>
        <fullName evidence="4">Bacterial Ig domain-containing protein</fullName>
    </recommendedName>
</protein>
<dbReference type="AlphaFoldDB" id="A0A328ARY6"/>
<dbReference type="InterPro" id="IPR013783">
    <property type="entry name" value="Ig-like_fold"/>
</dbReference>
<evidence type="ECO:0008006" key="4">
    <source>
        <dbReference type="Google" id="ProtNLM"/>
    </source>
</evidence>
<gene>
    <name evidence="2" type="ORF">DJ017_14870</name>
</gene>
<proteinExistence type="predicted"/>
<dbReference type="RefSeq" id="WP_111529446.1">
    <property type="nucleotide sequence ID" value="NZ_JBHRSG010000003.1"/>
</dbReference>
<dbReference type="Gene3D" id="2.60.40.10">
    <property type="entry name" value="Immunoglobulins"/>
    <property type="match status" value="2"/>
</dbReference>
<evidence type="ECO:0000313" key="2">
    <source>
        <dbReference type="EMBL" id="RAK55698.1"/>
    </source>
</evidence>
<reference evidence="3" key="1">
    <citation type="submission" date="2018-05" db="EMBL/GenBank/DDBJ databases">
        <authorList>
            <person name="Li X."/>
        </authorList>
    </citation>
    <scope>NUCLEOTIDE SEQUENCE [LARGE SCALE GENOMIC DNA]</scope>
    <source>
        <strain evidence="3">LX32</strain>
    </source>
</reference>
<comment type="caution">
    <text evidence="2">The sequence shown here is derived from an EMBL/GenBank/DDBJ whole genome shotgun (WGS) entry which is preliminary data.</text>
</comment>
<evidence type="ECO:0000313" key="3">
    <source>
        <dbReference type="Proteomes" id="UP000249254"/>
    </source>
</evidence>
<feature type="signal peptide" evidence="1">
    <location>
        <begin position="1"/>
        <end position="20"/>
    </location>
</feature>
<name>A0A328ARY6_9CAUL</name>
<evidence type="ECO:0000256" key="1">
    <source>
        <dbReference type="SAM" id="SignalP"/>
    </source>
</evidence>
<dbReference type="Proteomes" id="UP000249254">
    <property type="component" value="Unassembled WGS sequence"/>
</dbReference>
<accession>A0A328ARY6</accession>
<dbReference type="OrthoDB" id="7183179at2"/>